<evidence type="ECO:0000256" key="1">
    <source>
        <dbReference type="ARBA" id="ARBA00009792"/>
    </source>
</evidence>
<dbReference type="PANTHER" id="PTHR11607:SF70">
    <property type="entry name" value="ALPHA-MANNOSIDASE"/>
    <property type="match status" value="1"/>
</dbReference>
<dbReference type="InterPro" id="IPR011682">
    <property type="entry name" value="Glyco_hydro_38_C"/>
</dbReference>
<evidence type="ECO:0000256" key="6">
    <source>
        <dbReference type="RuleBase" id="RU361199"/>
    </source>
</evidence>
<dbReference type="GeneID" id="113404099"/>
<keyword evidence="4 6" id="KW-0862">Zinc</keyword>
<dbReference type="SUPFAM" id="SSF74650">
    <property type="entry name" value="Galactose mutarotase-like"/>
    <property type="match status" value="1"/>
</dbReference>
<dbReference type="OrthoDB" id="10261055at2759"/>
<dbReference type="SUPFAM" id="SSF88688">
    <property type="entry name" value="Families 57/38 glycoside transferase middle domain"/>
    <property type="match status" value="1"/>
</dbReference>
<dbReference type="EC" id="3.2.1.-" evidence="6"/>
<sequence>MVQRPFHDNNADFIISNKSQQNPQKMIYPRFTQVKSVVHKMERPKISTILSSIDTAKSRSMFSRMNIAKNEKMNPYDLRMARDAITNVIRYSEDNFIFPDSEAVGVRNLSYNNVKLYNVLNDSNFFSSLDELKQHNTPSSEKSPIFFPDDVATNIDNHKFVKGILKYNTDSSTKDIIDIRLNNTRLSKTTESNFDPNLEKVDFLIEETPMVIESGFNIYNKSGPPYLCTDLYEAKADIDGKEKYSHMDIEAPWMVKKQFWSQVYDSRYESLMRNPKWPSLRVILIPRSQVHTIWKRSFESLHNDTVHRIISNVVKKLQFYPNLTFSWNEVSHLSEWWKGARPKSRAVFRRLIKEGRLEITTGTWVEADESTSHIFGTIHQLMEGHQWLQHNLNYSPDAAWLTNSVTHSSTLPYLLSATGISNLVFTNLHYSWQQFLTEYQFTDFIWVQNWDHDKTKQTKLNEAFKKFGNDRYPKHSVLAHYLQFNSAGFEACGPQGEICATEFNFANNNNNLDINTFNVKEKSERLLEQYSKTGSTSSHNMIIAPLGGPFHYEFQTEFDYQYNNYEKIANFVNNNRDIYKATIEFGTSKDYFEAVSSSQTPIPTLKGDFLNFADINDGSPAYWTGLFTSRPQFKILLRRLQSTLRSTEILFSFALNYDVFKTYNASKHFERLLNAREVVARLQDNHVVSGTLTTGAKRYVHSQILSTAKDCWKIQEVAASLLSTKANQNKTYLEKYVYREGEFISSFKSITPGDHIYIFNSLNGERTEVVELMTRHPNIRVIDHNKKDVTIQINPIWKFNYENKIKISKQFFKITFVVVVPPMTLELFKIKKTYDNTQSASTIYCEVCEFDGIENFSFDVRPVEVGDIQIENYKQRLVFDEYSGFLRNVIDKTTNNEKLVLVDFGAFRSSIKNSGIFLFNTNYSKPLEDILSPFRLDFKSKTIMIISGQITTELVSIYGILLQHSVKIFNLMTSPLSDTIKFETKVDYEISPKNRELEIFISIKTDIGNGNPPELTIDNNGFDYKSRIINLSRRIESNMYPMTNMVFIQDHKNRLTVVTDHAQGVTALQEGQIIVMLDRRILFDDGRGSGEGLADNSATFHTHYILLESIVEPTNEYFKSSNRNSVRLPSFSANYFANILNYLLDIFFIDTSKVNLCHYAFRPLVKNSFPCDVTLINYRTILIRGTPEKFSPNTALMTLHRQSFSCVIKHDISVRCNGEETLKLDKTFHNVIAVYQTNLVGTNEGTPVNVLNKDNLPSMEITTLRIYFGNFSKF</sequence>
<reference evidence="9" key="1">
    <citation type="submission" date="2025-08" db="UniProtKB">
        <authorList>
            <consortium name="RefSeq"/>
        </authorList>
    </citation>
    <scope>IDENTIFICATION</scope>
    <source>
        <tissue evidence="9">Whole body</tissue>
    </source>
</reference>
<organism evidence="8 9">
    <name type="scientific">Vanessa tameamea</name>
    <name type="common">Kamehameha butterfly</name>
    <dbReference type="NCBI Taxonomy" id="334116"/>
    <lineage>
        <taxon>Eukaryota</taxon>
        <taxon>Metazoa</taxon>
        <taxon>Ecdysozoa</taxon>
        <taxon>Arthropoda</taxon>
        <taxon>Hexapoda</taxon>
        <taxon>Insecta</taxon>
        <taxon>Pterygota</taxon>
        <taxon>Neoptera</taxon>
        <taxon>Endopterygota</taxon>
        <taxon>Lepidoptera</taxon>
        <taxon>Glossata</taxon>
        <taxon>Ditrysia</taxon>
        <taxon>Papilionoidea</taxon>
        <taxon>Nymphalidae</taxon>
        <taxon>Nymphalinae</taxon>
        <taxon>Vanessa</taxon>
    </lineage>
</organism>
<evidence type="ECO:0000256" key="2">
    <source>
        <dbReference type="ARBA" id="ARBA00022723"/>
    </source>
</evidence>
<dbReference type="OMA" id="HYLQFNS"/>
<dbReference type="GO" id="GO:0006013">
    <property type="term" value="P:mannose metabolic process"/>
    <property type="evidence" value="ECO:0007669"/>
    <property type="project" value="InterPro"/>
</dbReference>
<accession>A0A8B8IU20</accession>
<dbReference type="Pfam" id="PF07748">
    <property type="entry name" value="Glyco_hydro_38C"/>
    <property type="match status" value="1"/>
</dbReference>
<dbReference type="InterPro" id="IPR011013">
    <property type="entry name" value="Gal_mutarotase_sf_dom"/>
</dbReference>
<keyword evidence="3 6" id="KW-0378">Hydrolase</keyword>
<name>A0A8B8IU20_VANTA</name>
<evidence type="ECO:0000256" key="4">
    <source>
        <dbReference type="ARBA" id="ARBA00022833"/>
    </source>
</evidence>
<dbReference type="GO" id="GO:0006491">
    <property type="term" value="P:N-glycan processing"/>
    <property type="evidence" value="ECO:0007669"/>
    <property type="project" value="TreeGrafter"/>
</dbReference>
<keyword evidence="8" id="KW-1185">Reference proteome</keyword>
<dbReference type="InterPro" id="IPR000602">
    <property type="entry name" value="Glyco_hydro_38_N"/>
</dbReference>
<comment type="similarity">
    <text evidence="1 6">Belongs to the glycosyl hydrolase 38 family.</text>
</comment>
<dbReference type="Gene3D" id="3.20.110.10">
    <property type="entry name" value="Glycoside hydrolase 38, N terminal domain"/>
    <property type="match status" value="1"/>
</dbReference>
<dbReference type="Proteomes" id="UP001652626">
    <property type="component" value="Chromosome Z"/>
</dbReference>
<dbReference type="SMART" id="SM00872">
    <property type="entry name" value="Alpha-mann_mid"/>
    <property type="match status" value="1"/>
</dbReference>
<dbReference type="GO" id="GO:0030246">
    <property type="term" value="F:carbohydrate binding"/>
    <property type="evidence" value="ECO:0007669"/>
    <property type="project" value="InterPro"/>
</dbReference>
<dbReference type="Pfam" id="PF01074">
    <property type="entry name" value="Glyco_hydro_38N"/>
    <property type="match status" value="1"/>
</dbReference>
<evidence type="ECO:0000256" key="3">
    <source>
        <dbReference type="ARBA" id="ARBA00022801"/>
    </source>
</evidence>
<evidence type="ECO:0000259" key="7">
    <source>
        <dbReference type="SMART" id="SM00872"/>
    </source>
</evidence>
<dbReference type="InterPro" id="IPR028995">
    <property type="entry name" value="Glyco_hydro_57/38_cen_sf"/>
</dbReference>
<dbReference type="Gene3D" id="1.20.1270.50">
    <property type="entry name" value="Glycoside hydrolase family 38, central domain"/>
    <property type="match status" value="1"/>
</dbReference>
<comment type="cofactor">
    <cofactor evidence="6">
        <name>Zn(2+)</name>
        <dbReference type="ChEBI" id="CHEBI:29105"/>
    </cofactor>
    <text evidence="6">Binds 1 zinc ion per subunit.</text>
</comment>
<dbReference type="InterPro" id="IPR015341">
    <property type="entry name" value="Glyco_hydro_38_cen"/>
</dbReference>
<gene>
    <name evidence="9" type="primary">LOC113404099</name>
</gene>
<protein>
    <recommendedName>
        <fullName evidence="6">Alpha-mannosidase</fullName>
        <ecNumber evidence="6">3.2.1.-</ecNumber>
    </recommendedName>
</protein>
<dbReference type="RefSeq" id="XP_026500644.2">
    <property type="nucleotide sequence ID" value="XM_026644859.2"/>
</dbReference>
<keyword evidence="5 6" id="KW-0326">Glycosidase</keyword>
<dbReference type="InterPro" id="IPR050843">
    <property type="entry name" value="Glycosyl_Hydrlase_38"/>
</dbReference>
<feature type="domain" description="Glycoside hydrolase family 38 central" evidence="7">
    <location>
        <begin position="621"/>
        <end position="708"/>
    </location>
</feature>
<dbReference type="PANTHER" id="PTHR11607">
    <property type="entry name" value="ALPHA-MANNOSIDASE"/>
    <property type="match status" value="1"/>
</dbReference>
<dbReference type="SUPFAM" id="SSF88713">
    <property type="entry name" value="Glycoside hydrolase/deacetylase"/>
    <property type="match status" value="1"/>
</dbReference>
<dbReference type="GO" id="GO:0000139">
    <property type="term" value="C:Golgi membrane"/>
    <property type="evidence" value="ECO:0007669"/>
    <property type="project" value="TreeGrafter"/>
</dbReference>
<dbReference type="Gene3D" id="2.60.40.1180">
    <property type="entry name" value="Golgi alpha-mannosidase II"/>
    <property type="match status" value="1"/>
</dbReference>
<dbReference type="GO" id="GO:0004559">
    <property type="term" value="F:alpha-mannosidase activity"/>
    <property type="evidence" value="ECO:0007669"/>
    <property type="project" value="InterPro"/>
</dbReference>
<evidence type="ECO:0000313" key="8">
    <source>
        <dbReference type="Proteomes" id="UP001652626"/>
    </source>
</evidence>
<dbReference type="Gene3D" id="2.70.98.30">
    <property type="entry name" value="Golgi alpha-mannosidase II, domain 4"/>
    <property type="match status" value="1"/>
</dbReference>
<evidence type="ECO:0000313" key="9">
    <source>
        <dbReference type="RefSeq" id="XP_026500644.2"/>
    </source>
</evidence>
<dbReference type="InterPro" id="IPR013780">
    <property type="entry name" value="Glyco_hydro_b"/>
</dbReference>
<dbReference type="GO" id="GO:0046872">
    <property type="term" value="F:metal ion binding"/>
    <property type="evidence" value="ECO:0007669"/>
    <property type="project" value="UniProtKB-KW"/>
</dbReference>
<evidence type="ECO:0000256" key="5">
    <source>
        <dbReference type="ARBA" id="ARBA00023295"/>
    </source>
</evidence>
<keyword evidence="2 6" id="KW-0479">Metal-binding</keyword>
<dbReference type="Pfam" id="PF09261">
    <property type="entry name" value="Alpha-mann_mid"/>
    <property type="match status" value="1"/>
</dbReference>
<dbReference type="InterPro" id="IPR027291">
    <property type="entry name" value="Glyco_hydro_38_N_sf"/>
</dbReference>
<proteinExistence type="inferred from homology"/>
<dbReference type="InterPro" id="IPR011330">
    <property type="entry name" value="Glyco_hydro/deAcase_b/a-brl"/>
</dbReference>
<dbReference type="InterPro" id="IPR037094">
    <property type="entry name" value="Glyco_hydro_38_cen_sf"/>
</dbReference>